<dbReference type="Pfam" id="PF01643">
    <property type="entry name" value="Acyl-ACP_TE"/>
    <property type="match status" value="1"/>
</dbReference>
<gene>
    <name evidence="10" type="ORF">IAB63_11280</name>
</gene>
<keyword evidence="2" id="KW-0444">Lipid biosynthesis</keyword>
<dbReference type="GO" id="GO:0000036">
    <property type="term" value="F:acyl carrier activity"/>
    <property type="evidence" value="ECO:0007669"/>
    <property type="project" value="TreeGrafter"/>
</dbReference>
<proteinExistence type="inferred from homology"/>
<name>A0A9D1HHX8_9FIRM</name>
<evidence type="ECO:0000313" key="10">
    <source>
        <dbReference type="EMBL" id="HIU03820.1"/>
    </source>
</evidence>
<evidence type="ECO:0000256" key="5">
    <source>
        <dbReference type="ARBA" id="ARBA00022946"/>
    </source>
</evidence>
<evidence type="ECO:0000259" key="8">
    <source>
        <dbReference type="Pfam" id="PF01643"/>
    </source>
</evidence>
<dbReference type="InterPro" id="IPR045023">
    <property type="entry name" value="FATA/B"/>
</dbReference>
<reference evidence="10" key="2">
    <citation type="journal article" date="2021" name="PeerJ">
        <title>Extensive microbial diversity within the chicken gut microbiome revealed by metagenomics and culture.</title>
        <authorList>
            <person name="Gilroy R."/>
            <person name="Ravi A."/>
            <person name="Getino M."/>
            <person name="Pursley I."/>
            <person name="Horton D.L."/>
            <person name="Alikhan N.F."/>
            <person name="Baker D."/>
            <person name="Gharbi K."/>
            <person name="Hall N."/>
            <person name="Watson M."/>
            <person name="Adriaenssens E.M."/>
            <person name="Foster-Nyarko E."/>
            <person name="Jarju S."/>
            <person name="Secka A."/>
            <person name="Antonio M."/>
            <person name="Oren A."/>
            <person name="Chaudhuri R.R."/>
            <person name="La Ragione R."/>
            <person name="Hildebrand F."/>
            <person name="Pallen M.J."/>
        </authorList>
    </citation>
    <scope>NUCLEOTIDE SEQUENCE</scope>
    <source>
        <strain evidence="10">CHK187-14744</strain>
    </source>
</reference>
<dbReference type="InterPro" id="IPR029069">
    <property type="entry name" value="HotDog_dom_sf"/>
</dbReference>
<evidence type="ECO:0000256" key="2">
    <source>
        <dbReference type="ARBA" id="ARBA00022516"/>
    </source>
</evidence>
<dbReference type="PANTHER" id="PTHR31727:SF6">
    <property type="entry name" value="OLEOYL-ACYL CARRIER PROTEIN THIOESTERASE 1, CHLOROPLASTIC"/>
    <property type="match status" value="1"/>
</dbReference>
<dbReference type="PANTHER" id="PTHR31727">
    <property type="entry name" value="OLEOYL-ACYL CARRIER PROTEIN THIOESTERASE 1, CHLOROPLASTIC"/>
    <property type="match status" value="1"/>
</dbReference>
<protein>
    <submittedName>
        <fullName evidence="10">Acyl-[acyl-carrier-protein] thioesterase</fullName>
    </submittedName>
</protein>
<evidence type="ECO:0000256" key="6">
    <source>
        <dbReference type="ARBA" id="ARBA00023098"/>
    </source>
</evidence>
<dbReference type="Pfam" id="PF20791">
    <property type="entry name" value="Acyl-ACP_TE_C"/>
    <property type="match status" value="1"/>
</dbReference>
<dbReference type="SUPFAM" id="SSF54637">
    <property type="entry name" value="Thioesterase/thiol ester dehydrase-isomerase"/>
    <property type="match status" value="2"/>
</dbReference>
<dbReference type="AlphaFoldDB" id="A0A9D1HHX8"/>
<dbReference type="GO" id="GO:0016297">
    <property type="term" value="F:fatty acyl-[ACP] hydrolase activity"/>
    <property type="evidence" value="ECO:0007669"/>
    <property type="project" value="InterPro"/>
</dbReference>
<evidence type="ECO:0000259" key="9">
    <source>
        <dbReference type="Pfam" id="PF20791"/>
    </source>
</evidence>
<comment type="similarity">
    <text evidence="1">Belongs to the acyl-ACP thioesterase family.</text>
</comment>
<reference evidence="10" key="1">
    <citation type="submission" date="2020-10" db="EMBL/GenBank/DDBJ databases">
        <authorList>
            <person name="Gilroy R."/>
        </authorList>
    </citation>
    <scope>NUCLEOTIDE SEQUENCE</scope>
    <source>
        <strain evidence="10">CHK187-14744</strain>
    </source>
</reference>
<evidence type="ECO:0000256" key="1">
    <source>
        <dbReference type="ARBA" id="ARBA00006500"/>
    </source>
</evidence>
<dbReference type="CDD" id="cd00586">
    <property type="entry name" value="4HBT"/>
    <property type="match status" value="1"/>
</dbReference>
<keyword evidence="7" id="KW-0275">Fatty acid biosynthesis</keyword>
<dbReference type="Proteomes" id="UP000824164">
    <property type="component" value="Unassembled WGS sequence"/>
</dbReference>
<evidence type="ECO:0000256" key="4">
    <source>
        <dbReference type="ARBA" id="ARBA00022832"/>
    </source>
</evidence>
<evidence type="ECO:0000256" key="3">
    <source>
        <dbReference type="ARBA" id="ARBA00022801"/>
    </source>
</evidence>
<dbReference type="Gene3D" id="3.10.129.10">
    <property type="entry name" value="Hotdog Thioesterase"/>
    <property type="match status" value="1"/>
</dbReference>
<accession>A0A9D1HHX8</accession>
<keyword evidence="6" id="KW-0443">Lipid metabolism</keyword>
<sequence length="238" mass="27645">MYRMKRKVTYSEVGADYLADMAQVIDYFQDCSCFHSDSLNVGPRSLTEHGKAWVLNSWQIVAKRYPSYGEEICVDTWAYEFKAMMGKRNFVIVDAAGEPIVTANSIWAYMDMEKGRPVQPEKGLIEAYGLEPRIDMDYAPRRIRTAGDFEKLTPMCVERAFLDTNHHMNNSRYVEVAMEYLPENFQVGQLRVEYRRSAVYKDILIPERQIDGQKLTIKLSDSDGEPYVITEFTDREIR</sequence>
<dbReference type="EMBL" id="DVLT01000075">
    <property type="protein sequence ID" value="HIU03820.1"/>
    <property type="molecule type" value="Genomic_DNA"/>
</dbReference>
<evidence type="ECO:0000256" key="7">
    <source>
        <dbReference type="ARBA" id="ARBA00023160"/>
    </source>
</evidence>
<keyword evidence="5" id="KW-0809">Transit peptide</keyword>
<feature type="domain" description="Acyl-ACP thioesterase N-terminal hotdog" evidence="8">
    <location>
        <begin position="2"/>
        <end position="126"/>
    </location>
</feature>
<evidence type="ECO:0000313" key="11">
    <source>
        <dbReference type="Proteomes" id="UP000824164"/>
    </source>
</evidence>
<keyword evidence="4" id="KW-0276">Fatty acid metabolism</keyword>
<comment type="caution">
    <text evidence="10">The sequence shown here is derived from an EMBL/GenBank/DDBJ whole genome shotgun (WGS) entry which is preliminary data.</text>
</comment>
<organism evidence="10 11">
    <name type="scientific">Candidatus Onthocola gallistercoris</name>
    <dbReference type="NCBI Taxonomy" id="2840876"/>
    <lineage>
        <taxon>Bacteria</taxon>
        <taxon>Bacillati</taxon>
        <taxon>Bacillota</taxon>
        <taxon>Bacilli</taxon>
        <taxon>Candidatus Onthocola</taxon>
    </lineage>
</organism>
<feature type="domain" description="Acyl-ACP thioesterase-like C-terminal" evidence="9">
    <location>
        <begin position="155"/>
        <end position="203"/>
    </location>
</feature>
<keyword evidence="3" id="KW-0378">Hydrolase</keyword>
<dbReference type="InterPro" id="IPR049427">
    <property type="entry name" value="Acyl-ACP_TE_C"/>
</dbReference>
<dbReference type="InterPro" id="IPR002864">
    <property type="entry name" value="Acyl-ACP_thioesterase_NHD"/>
</dbReference>